<keyword evidence="3" id="KW-1185">Reference proteome</keyword>
<evidence type="ECO:0000313" key="3">
    <source>
        <dbReference type="Proteomes" id="UP000564677"/>
    </source>
</evidence>
<sequence length="300" mass="33693">MCHQTIVVRSAPTAEERLPGYLLRIADINGYSGPRDVLSNALTKFGNIAAPHAIEEVARLLGLPLATATNLAYIRSGKSNLRFFGHEVPCRRVSWVNPRLCPLCLRDQEVISCLWDLRFIQACPFHGCQLLRHCQTCGQPLTWHRTSLVRCRCDSDFRKQQTPRASHSAIQVSRRLAIACGLNGVPAPTGFDTALLDLNDLLFLINFFGGRARGASADQEHTQRQTLGQEAIVESAGRLFENPAPIIIEIIDRRAENQPNYKIGNLIKFYFNSVNKYNHPRAKDLLDQLQSAARSYFNVR</sequence>
<dbReference type="AlphaFoldDB" id="A0A7X5UZX6"/>
<accession>A0A7X5UZX6</accession>
<dbReference type="EMBL" id="JAASQV010000002">
    <property type="protein sequence ID" value="NIJ65316.1"/>
    <property type="molecule type" value="Genomic_DNA"/>
</dbReference>
<organism evidence="2 3">
    <name type="scientific">Sphingomonas leidyi</name>
    <dbReference type="NCBI Taxonomy" id="68569"/>
    <lineage>
        <taxon>Bacteria</taxon>
        <taxon>Pseudomonadati</taxon>
        <taxon>Pseudomonadota</taxon>
        <taxon>Alphaproteobacteria</taxon>
        <taxon>Sphingomonadales</taxon>
        <taxon>Sphingomonadaceae</taxon>
        <taxon>Sphingomonas</taxon>
    </lineage>
</organism>
<proteinExistence type="predicted"/>
<protein>
    <recommendedName>
        <fullName evidence="1">TniQ domain-containing protein</fullName>
    </recommendedName>
</protein>
<comment type="caution">
    <text evidence="2">The sequence shown here is derived from an EMBL/GenBank/DDBJ whole genome shotgun (WGS) entry which is preliminary data.</text>
</comment>
<evidence type="ECO:0000313" key="2">
    <source>
        <dbReference type="EMBL" id="NIJ65316.1"/>
    </source>
</evidence>
<dbReference type="Proteomes" id="UP000564677">
    <property type="component" value="Unassembled WGS sequence"/>
</dbReference>
<gene>
    <name evidence="2" type="ORF">FHR20_002278</name>
</gene>
<feature type="domain" description="TniQ" evidence="1">
    <location>
        <begin position="9"/>
        <end position="130"/>
    </location>
</feature>
<dbReference type="InterPro" id="IPR009492">
    <property type="entry name" value="TniQ"/>
</dbReference>
<name>A0A7X5UZX6_9SPHN</name>
<evidence type="ECO:0000259" key="1">
    <source>
        <dbReference type="Pfam" id="PF06527"/>
    </source>
</evidence>
<reference evidence="2 3" key="1">
    <citation type="submission" date="2020-03" db="EMBL/GenBank/DDBJ databases">
        <title>Genomic Encyclopedia of Type Strains, Phase IV (KMG-IV): sequencing the most valuable type-strain genomes for metagenomic binning, comparative biology and taxonomic classification.</title>
        <authorList>
            <person name="Goeker M."/>
        </authorList>
    </citation>
    <scope>NUCLEOTIDE SEQUENCE [LARGE SCALE GENOMIC DNA]</scope>
    <source>
        <strain evidence="2 3">DSM 4733</strain>
    </source>
</reference>
<dbReference type="RefSeq" id="WP_167299729.1">
    <property type="nucleotide sequence ID" value="NZ_JAASQV010000002.1"/>
</dbReference>
<dbReference type="Pfam" id="PF06527">
    <property type="entry name" value="TniQ"/>
    <property type="match status" value="1"/>
</dbReference>